<reference evidence="3" key="1">
    <citation type="submission" date="2024-06" db="EMBL/GenBank/DDBJ databases">
        <authorList>
            <person name="Liu X."/>
            <person name="Lenzi L."/>
            <person name="Haldenby T S."/>
            <person name="Uol C."/>
        </authorList>
    </citation>
    <scope>NUCLEOTIDE SEQUENCE</scope>
</reference>
<organism evidence="3 4">
    <name type="scientific">Calicophoron daubneyi</name>
    <name type="common">Rumen fluke</name>
    <name type="synonym">Paramphistomum daubneyi</name>
    <dbReference type="NCBI Taxonomy" id="300641"/>
    <lineage>
        <taxon>Eukaryota</taxon>
        <taxon>Metazoa</taxon>
        <taxon>Spiralia</taxon>
        <taxon>Lophotrochozoa</taxon>
        <taxon>Platyhelminthes</taxon>
        <taxon>Trematoda</taxon>
        <taxon>Digenea</taxon>
        <taxon>Plagiorchiida</taxon>
        <taxon>Pronocephalata</taxon>
        <taxon>Paramphistomoidea</taxon>
        <taxon>Paramphistomidae</taxon>
        <taxon>Calicophoron</taxon>
    </lineage>
</organism>
<comment type="similarity">
    <text evidence="1">Belongs to the asteroid family.</text>
</comment>
<dbReference type="AlphaFoldDB" id="A0AAV2TEV5"/>
<evidence type="ECO:0000256" key="1">
    <source>
        <dbReference type="ARBA" id="ARBA00007398"/>
    </source>
</evidence>
<feature type="region of interest" description="Disordered" evidence="2">
    <location>
        <begin position="710"/>
        <end position="749"/>
    </location>
</feature>
<evidence type="ECO:0000313" key="3">
    <source>
        <dbReference type="EMBL" id="CAL5135220.1"/>
    </source>
</evidence>
<dbReference type="PANTHER" id="PTHR15665:SF1">
    <property type="entry name" value="PROTEIN ASTEROID HOMOLOG 1"/>
    <property type="match status" value="1"/>
</dbReference>
<protein>
    <recommendedName>
        <fullName evidence="5">Asteroid domain-containing protein</fullName>
    </recommendedName>
</protein>
<feature type="region of interest" description="Disordered" evidence="2">
    <location>
        <begin position="277"/>
        <end position="328"/>
    </location>
</feature>
<accession>A0AAV2TEV5</accession>
<feature type="compositionally biased region" description="Acidic residues" evidence="2">
    <location>
        <begin position="290"/>
        <end position="299"/>
    </location>
</feature>
<dbReference type="InterPro" id="IPR029060">
    <property type="entry name" value="PIN-like_dom_sf"/>
</dbReference>
<dbReference type="Proteomes" id="UP001497525">
    <property type="component" value="Unassembled WGS sequence"/>
</dbReference>
<gene>
    <name evidence="3" type="ORF">CDAUBV1_LOCUS9396</name>
</gene>
<evidence type="ECO:0000313" key="4">
    <source>
        <dbReference type="Proteomes" id="UP001497525"/>
    </source>
</evidence>
<evidence type="ECO:0000256" key="2">
    <source>
        <dbReference type="SAM" id="MobiDB-lite"/>
    </source>
</evidence>
<feature type="compositionally biased region" description="Low complexity" evidence="2">
    <location>
        <begin position="722"/>
        <end position="735"/>
    </location>
</feature>
<comment type="caution">
    <text evidence="3">The sequence shown here is derived from an EMBL/GenBank/DDBJ whole genome shotgun (WGS) entry which is preliminary data.</text>
</comment>
<dbReference type="PANTHER" id="PTHR15665">
    <property type="entry name" value="ASTEROID PROTEIN"/>
    <property type="match status" value="1"/>
</dbReference>
<dbReference type="SUPFAM" id="SSF88723">
    <property type="entry name" value="PIN domain-like"/>
    <property type="match status" value="1"/>
</dbReference>
<sequence>MSDSSKLRTQLSRNRERLQSCRNFLKLLETHTNASDPSLSVPLLPPLTALVLAQTVEQLDAPYVVTDRESDAEAVSLAIYLQCPVISNDSDFYISIPDDPDSPTFLLPLSLVSFKPVKFREKSFLPKGQSGDTHICTAHHCAYLRCYRFLPNGPGLYKLPRSQRPLFGSLVGNDYIPPHVFSSALPTSDGLRTNLSRKATREMKTRRKRALFRSIIDWLAGFGDNVEEPIERLINRLPKSERESCKELLLASLQTYRFDSSCSAEILLRYLKPQELLPKPSRTESPSDSCSEEQDDGDMSSEHSVSVLKSESQGSDANSAEDVQDDSSVVRTSLAHNDSIHCLEHPSDSETNVSKSAYDITSCWPLPLVSSFRKYRIVPTILDAVYSRGLVLGCGIEALSQSSSMHNCAKVIRQILFGLLLGLEQDQTRRFPGGLEGVRQNSDGSFSVTEYTRKGPWVVQSCRIPVQTLLLDTNSESPAVDPRLTFLRKYLSSGFVSSKEDSWLEALALLLTVWCEETNGPAEYINTCSFVLSSSAIAISTYLLMNVSGQSQRSLMKEVNKHLTACAQYFESSADGLSAKKTTKRVCSRLQLHVVHTFGQLQSVYSALYSLGSLLDCLASGPPNDRCIDLPPAIILFPSGRLFHAVVNYLSCFAPHDRPKKVVGSVLPTLLRSDENSLVESSRLFTLFSSILERVRNTCNLKNTAASLSESRSYPHNHTAHQSPTSQSLPTSQCKSTKKKKKRHKPCKTGRCVGRTAAEINAEVDRIMLANGLSD</sequence>
<proteinExistence type="inferred from homology"/>
<name>A0AAV2TEV5_CALDB</name>
<dbReference type="InterPro" id="IPR026832">
    <property type="entry name" value="Asteroid"/>
</dbReference>
<feature type="compositionally biased region" description="Polar residues" evidence="2">
    <location>
        <begin position="302"/>
        <end position="318"/>
    </location>
</feature>
<dbReference type="EMBL" id="CAXLJL010000256">
    <property type="protein sequence ID" value="CAL5135220.1"/>
    <property type="molecule type" value="Genomic_DNA"/>
</dbReference>
<feature type="compositionally biased region" description="Basic residues" evidence="2">
    <location>
        <begin position="736"/>
        <end position="748"/>
    </location>
</feature>
<evidence type="ECO:0008006" key="5">
    <source>
        <dbReference type="Google" id="ProtNLM"/>
    </source>
</evidence>